<dbReference type="EMBL" id="BCMS01000001">
    <property type="protein sequence ID" value="GAQ21487.1"/>
    <property type="molecule type" value="Genomic_DNA"/>
</dbReference>
<accession>A0A100HIZ0</accession>
<sequence length="138" mass="15172">MSSFDELQAVIRRGAQARQAEVQACEGFLTLLYHALRAASGPGLPLNNVSMDPAPDPQEVLRPAPLGSWHAARYRLGLCEVLVRVRRVDGAFRGEYGLGEGFRVDDVTEESVLRLARQLLRDVIQMYGGAQEDGAHLN</sequence>
<dbReference type="Proteomes" id="UP000056209">
    <property type="component" value="Unassembled WGS sequence"/>
</dbReference>
<comment type="caution">
    <text evidence="1">The sequence shown here is derived from an EMBL/GenBank/DDBJ whole genome shotgun (WGS) entry which is preliminary data.</text>
</comment>
<protein>
    <submittedName>
        <fullName evidence="1">Uncharacterized protein</fullName>
    </submittedName>
</protein>
<gene>
    <name evidence="1" type="ORF">DEIGR_101514</name>
</gene>
<dbReference type="RefSeq" id="WP_058976393.1">
    <property type="nucleotide sequence ID" value="NZ_BCMS01000001.1"/>
</dbReference>
<name>A0A100HIZ0_9DEIO</name>
<organism evidence="1 2">
    <name type="scientific">Deinococcus grandis</name>
    <dbReference type="NCBI Taxonomy" id="57498"/>
    <lineage>
        <taxon>Bacteria</taxon>
        <taxon>Thermotogati</taxon>
        <taxon>Deinococcota</taxon>
        <taxon>Deinococci</taxon>
        <taxon>Deinococcales</taxon>
        <taxon>Deinococcaceae</taxon>
        <taxon>Deinococcus</taxon>
    </lineage>
</organism>
<reference evidence="2" key="1">
    <citation type="submission" date="2015-11" db="EMBL/GenBank/DDBJ databases">
        <title>Draft Genome Sequence of the Radioresistant Bacterium Deinococcus grandis, Isolated from Freshwater Fish in Japan.</title>
        <authorList>
            <person name="Satoh K."/>
            <person name="Onodera T."/>
            <person name="Omoso K."/>
            <person name="Takeda-Yano K."/>
            <person name="Katayama T."/>
            <person name="Oono Y."/>
            <person name="Narumi I."/>
        </authorList>
    </citation>
    <scope>NUCLEOTIDE SEQUENCE [LARGE SCALE GENOMIC DNA]</scope>
    <source>
        <strain evidence="2">ATCC 43672</strain>
    </source>
</reference>
<proteinExistence type="predicted"/>
<evidence type="ECO:0000313" key="1">
    <source>
        <dbReference type="EMBL" id="GAQ21487.1"/>
    </source>
</evidence>
<dbReference type="AlphaFoldDB" id="A0A100HIZ0"/>
<keyword evidence="2" id="KW-1185">Reference proteome</keyword>
<dbReference type="OrthoDB" id="67745at2"/>
<evidence type="ECO:0000313" key="2">
    <source>
        <dbReference type="Proteomes" id="UP000056209"/>
    </source>
</evidence>